<evidence type="ECO:0000256" key="1">
    <source>
        <dbReference type="SAM" id="MobiDB-lite"/>
    </source>
</evidence>
<proteinExistence type="predicted"/>
<feature type="non-terminal residue" evidence="2">
    <location>
        <position position="1"/>
    </location>
</feature>
<feature type="compositionally biased region" description="Low complexity" evidence="1">
    <location>
        <begin position="14"/>
        <end position="33"/>
    </location>
</feature>
<name>A0A699XJF6_TANCI</name>
<accession>A0A699XJF6</accession>
<reference evidence="2" key="1">
    <citation type="journal article" date="2019" name="Sci. Rep.">
        <title>Draft genome of Tanacetum cinerariifolium, the natural source of mosquito coil.</title>
        <authorList>
            <person name="Yamashiro T."/>
            <person name="Shiraishi A."/>
            <person name="Satake H."/>
            <person name="Nakayama K."/>
        </authorList>
    </citation>
    <scope>NUCLEOTIDE SEQUENCE</scope>
</reference>
<organism evidence="2">
    <name type="scientific">Tanacetum cinerariifolium</name>
    <name type="common">Dalmatian daisy</name>
    <name type="synonym">Chrysanthemum cinerariifolium</name>
    <dbReference type="NCBI Taxonomy" id="118510"/>
    <lineage>
        <taxon>Eukaryota</taxon>
        <taxon>Viridiplantae</taxon>
        <taxon>Streptophyta</taxon>
        <taxon>Embryophyta</taxon>
        <taxon>Tracheophyta</taxon>
        <taxon>Spermatophyta</taxon>
        <taxon>Magnoliopsida</taxon>
        <taxon>eudicotyledons</taxon>
        <taxon>Gunneridae</taxon>
        <taxon>Pentapetalae</taxon>
        <taxon>asterids</taxon>
        <taxon>campanulids</taxon>
        <taxon>Asterales</taxon>
        <taxon>Asteraceae</taxon>
        <taxon>Asteroideae</taxon>
        <taxon>Anthemideae</taxon>
        <taxon>Anthemidinae</taxon>
        <taxon>Tanacetum</taxon>
    </lineage>
</organism>
<dbReference type="EMBL" id="BKCJ011873024">
    <property type="protein sequence ID" value="GFD60065.1"/>
    <property type="molecule type" value="Genomic_DNA"/>
</dbReference>
<dbReference type="AlphaFoldDB" id="A0A699XJF6"/>
<sequence length="80" mass="8403">AVPGPYNTDSLEIAKPSKTATSSTVAPVVTPSPSLDDAVDPKGSIISTKIYTEGGIVYEVAIEEIVLTTTVDAAYRKRHV</sequence>
<protein>
    <submittedName>
        <fullName evidence="2">Uncharacterized protein</fullName>
    </submittedName>
</protein>
<gene>
    <name evidence="2" type="ORF">Tci_932034</name>
</gene>
<comment type="caution">
    <text evidence="2">The sequence shown here is derived from an EMBL/GenBank/DDBJ whole genome shotgun (WGS) entry which is preliminary data.</text>
</comment>
<evidence type="ECO:0000313" key="2">
    <source>
        <dbReference type="EMBL" id="GFD60065.1"/>
    </source>
</evidence>
<feature type="non-terminal residue" evidence="2">
    <location>
        <position position="80"/>
    </location>
</feature>
<feature type="region of interest" description="Disordered" evidence="1">
    <location>
        <begin position="1"/>
        <end position="33"/>
    </location>
</feature>